<comment type="caution">
    <text evidence="3">The sequence shown here is derived from an EMBL/GenBank/DDBJ whole genome shotgun (WGS) entry which is preliminary data.</text>
</comment>
<dbReference type="Pfam" id="PF00226">
    <property type="entry name" value="DnaJ"/>
    <property type="match status" value="1"/>
</dbReference>
<dbReference type="InterPro" id="IPR008971">
    <property type="entry name" value="HSP40/DnaJ_pept-bd"/>
</dbReference>
<dbReference type="InParanoid" id="A0A0V0R821"/>
<dbReference type="Gene3D" id="1.10.287.110">
    <property type="entry name" value="DnaJ domain"/>
    <property type="match status" value="1"/>
</dbReference>
<dbReference type="PRINTS" id="PR00625">
    <property type="entry name" value="JDOMAIN"/>
</dbReference>
<dbReference type="PANTHER" id="PTHR24078:SF553">
    <property type="entry name" value="DNAJ HOMOLOG SUBFAMILY B MEMBER 5"/>
    <property type="match status" value="1"/>
</dbReference>
<dbReference type="GO" id="GO:0005829">
    <property type="term" value="C:cytosol"/>
    <property type="evidence" value="ECO:0007669"/>
    <property type="project" value="TreeGrafter"/>
</dbReference>
<dbReference type="SMART" id="SM00271">
    <property type="entry name" value="DnaJ"/>
    <property type="match status" value="1"/>
</dbReference>
<dbReference type="Pfam" id="PF01556">
    <property type="entry name" value="DnaJ_C"/>
    <property type="match status" value="1"/>
</dbReference>
<dbReference type="InterPro" id="IPR001623">
    <property type="entry name" value="DnaJ_domain"/>
</dbReference>
<dbReference type="EMBL" id="LDAU01000030">
    <property type="protein sequence ID" value="KRX10344.1"/>
    <property type="molecule type" value="Genomic_DNA"/>
</dbReference>
<dbReference type="GO" id="GO:0051082">
    <property type="term" value="F:unfolded protein binding"/>
    <property type="evidence" value="ECO:0007669"/>
    <property type="project" value="InterPro"/>
</dbReference>
<accession>A0A0V0R821</accession>
<dbReference type="CDD" id="cd06257">
    <property type="entry name" value="DnaJ"/>
    <property type="match status" value="1"/>
</dbReference>
<evidence type="ECO:0000256" key="1">
    <source>
        <dbReference type="ARBA" id="ARBA00023186"/>
    </source>
</evidence>
<dbReference type="Proteomes" id="UP000054937">
    <property type="component" value="Unassembled WGS sequence"/>
</dbReference>
<name>A0A0V0R821_PSEPJ</name>
<dbReference type="SUPFAM" id="SSF46565">
    <property type="entry name" value="Chaperone J-domain"/>
    <property type="match status" value="1"/>
</dbReference>
<dbReference type="Gene3D" id="2.60.260.20">
    <property type="entry name" value="Urease metallochaperone UreE, N-terminal domain"/>
    <property type="match status" value="2"/>
</dbReference>
<organism evidence="3 4">
    <name type="scientific">Pseudocohnilembus persalinus</name>
    <name type="common">Ciliate</name>
    <dbReference type="NCBI Taxonomy" id="266149"/>
    <lineage>
        <taxon>Eukaryota</taxon>
        <taxon>Sar</taxon>
        <taxon>Alveolata</taxon>
        <taxon>Ciliophora</taxon>
        <taxon>Intramacronucleata</taxon>
        <taxon>Oligohymenophorea</taxon>
        <taxon>Scuticociliatia</taxon>
        <taxon>Philasterida</taxon>
        <taxon>Pseudocohnilembidae</taxon>
        <taxon>Pseudocohnilembus</taxon>
    </lineage>
</organism>
<keyword evidence="1" id="KW-0143">Chaperone</keyword>
<keyword evidence="4" id="KW-1185">Reference proteome</keyword>
<dbReference type="OrthoDB" id="550424at2759"/>
<dbReference type="InterPro" id="IPR002939">
    <property type="entry name" value="DnaJ_C"/>
</dbReference>
<dbReference type="InterPro" id="IPR018253">
    <property type="entry name" value="DnaJ_domain_CS"/>
</dbReference>
<dbReference type="GO" id="GO:0006457">
    <property type="term" value="P:protein folding"/>
    <property type="evidence" value="ECO:0007669"/>
    <property type="project" value="InterPro"/>
</dbReference>
<dbReference type="FunFam" id="2.60.260.20:FF:000006">
    <property type="entry name" value="DnaJ subfamily B member 13"/>
    <property type="match status" value="1"/>
</dbReference>
<dbReference type="PANTHER" id="PTHR24078">
    <property type="entry name" value="DNAJ HOMOLOG SUBFAMILY C MEMBER"/>
    <property type="match status" value="1"/>
</dbReference>
<reference evidence="3 4" key="1">
    <citation type="journal article" date="2015" name="Sci. Rep.">
        <title>Genome of the facultative scuticociliatosis pathogen Pseudocohnilembus persalinus provides insight into its virulence through horizontal gene transfer.</title>
        <authorList>
            <person name="Xiong J."/>
            <person name="Wang G."/>
            <person name="Cheng J."/>
            <person name="Tian M."/>
            <person name="Pan X."/>
            <person name="Warren A."/>
            <person name="Jiang C."/>
            <person name="Yuan D."/>
            <person name="Miao W."/>
        </authorList>
    </citation>
    <scope>NUCLEOTIDE SEQUENCE [LARGE SCALE GENOMIC DNA]</scope>
    <source>
        <strain evidence="3">36N120E</strain>
    </source>
</reference>
<dbReference type="SUPFAM" id="SSF49493">
    <property type="entry name" value="HSP40/DnaJ peptide-binding domain"/>
    <property type="match status" value="2"/>
</dbReference>
<dbReference type="CDD" id="cd10747">
    <property type="entry name" value="DnaJ_C"/>
    <property type="match status" value="1"/>
</dbReference>
<protein>
    <submittedName>
        <fullName evidence="3">HSP40/DnaJ peptide-binding</fullName>
    </submittedName>
</protein>
<sequence length="342" mass="39743">MSALPQQGRNYYQELQIEKDSTQAQIAQAYRKLALQYHPKLSQEDYNTSYKKFCTISEAYEVLSDRKLRDFYDIHGEIKLKDGFFINDQFKGGYTFQGNPNEIFESFFGTDNPFTQLYDYQGKTPIKSLLGFQFDADKYLGVLPPQDLHVEVPCTLNELYNGCKKQVSYKKTVLNGDGNTTREIDETKTIEIKKGYIDGHPIVFQGLGNQQAGNKPSDLIFNIKELKHKKFQRNKDDLIYVHKIKLVDALCSTPVNIQTLDGRNLFISIDEIISPQTVKIVEGEGFPIYNPLEYEVEHYNQELQKGDLQIKFDIIFPQYIEEEKKQEVQEILEKLYTEEDME</sequence>
<dbReference type="OMA" id="DIQFPEQ"/>
<evidence type="ECO:0000313" key="4">
    <source>
        <dbReference type="Proteomes" id="UP000054937"/>
    </source>
</evidence>
<dbReference type="AlphaFoldDB" id="A0A0V0R821"/>
<dbReference type="InterPro" id="IPR051339">
    <property type="entry name" value="DnaJ_subfamily_B"/>
</dbReference>
<evidence type="ECO:0000313" key="3">
    <source>
        <dbReference type="EMBL" id="KRX10344.1"/>
    </source>
</evidence>
<feature type="domain" description="J" evidence="2">
    <location>
        <begin position="10"/>
        <end position="76"/>
    </location>
</feature>
<dbReference type="InterPro" id="IPR036869">
    <property type="entry name" value="J_dom_sf"/>
</dbReference>
<dbReference type="PROSITE" id="PS50076">
    <property type="entry name" value="DNAJ_2"/>
    <property type="match status" value="1"/>
</dbReference>
<gene>
    <name evidence="3" type="ORF">PPERSA_03651</name>
</gene>
<evidence type="ECO:0000259" key="2">
    <source>
        <dbReference type="PROSITE" id="PS50076"/>
    </source>
</evidence>
<dbReference type="PROSITE" id="PS00636">
    <property type="entry name" value="DNAJ_1"/>
    <property type="match status" value="1"/>
</dbReference>
<proteinExistence type="predicted"/>
<dbReference type="FunCoup" id="A0A0V0R821">
    <property type="interactions" value="31"/>
</dbReference>
<dbReference type="GO" id="GO:0051087">
    <property type="term" value="F:protein-folding chaperone binding"/>
    <property type="evidence" value="ECO:0007669"/>
    <property type="project" value="TreeGrafter"/>
</dbReference>